<reference evidence="1" key="1">
    <citation type="submission" date="2023-11" db="EMBL/GenBank/DDBJ databases">
        <authorList>
            <person name="De Vega J J."/>
            <person name="De Vega J J."/>
        </authorList>
    </citation>
    <scope>NUCLEOTIDE SEQUENCE</scope>
</reference>
<organism evidence="1 2">
    <name type="scientific">Mycena citricolor</name>
    <dbReference type="NCBI Taxonomy" id="2018698"/>
    <lineage>
        <taxon>Eukaryota</taxon>
        <taxon>Fungi</taxon>
        <taxon>Dikarya</taxon>
        <taxon>Basidiomycota</taxon>
        <taxon>Agaricomycotina</taxon>
        <taxon>Agaricomycetes</taxon>
        <taxon>Agaricomycetidae</taxon>
        <taxon>Agaricales</taxon>
        <taxon>Marasmiineae</taxon>
        <taxon>Mycenaceae</taxon>
        <taxon>Mycena</taxon>
    </lineage>
</organism>
<comment type="caution">
    <text evidence="1">The sequence shown here is derived from an EMBL/GenBank/DDBJ whole genome shotgun (WGS) entry which is preliminary data.</text>
</comment>
<proteinExistence type="predicted"/>
<sequence>MPETSVSSPKMSSIPTLPSATMLPIFRDLRSEDAVYRPEEMSSVERAVVDRAVTPPPAPCLAPICFGVWIFALERMHQLIHQLPKMDTLVATPAGTFLALSAYDKIPQMLDDILRLLRNQAALLALLPLDILSEEDQRTADEVCTLATWLVCDTKKRLEELKA</sequence>
<evidence type="ECO:0000313" key="2">
    <source>
        <dbReference type="Proteomes" id="UP001295794"/>
    </source>
</evidence>
<dbReference type="AlphaFoldDB" id="A0AAD2HVS3"/>
<evidence type="ECO:0000313" key="1">
    <source>
        <dbReference type="EMBL" id="CAK5283048.1"/>
    </source>
</evidence>
<name>A0AAD2HVS3_9AGAR</name>
<protein>
    <submittedName>
        <fullName evidence="1">Uncharacterized protein</fullName>
    </submittedName>
</protein>
<keyword evidence="2" id="KW-1185">Reference proteome</keyword>
<accession>A0AAD2HVS3</accession>
<dbReference type="Proteomes" id="UP001295794">
    <property type="component" value="Unassembled WGS sequence"/>
</dbReference>
<gene>
    <name evidence="1" type="ORF">MYCIT1_LOCUS35278</name>
</gene>
<dbReference type="EMBL" id="CAVNYO010000465">
    <property type="protein sequence ID" value="CAK5283048.1"/>
    <property type="molecule type" value="Genomic_DNA"/>
</dbReference>